<dbReference type="Pfam" id="PF16900">
    <property type="entry name" value="REPA_OB_2"/>
    <property type="match status" value="1"/>
</dbReference>
<evidence type="ECO:0000259" key="3">
    <source>
        <dbReference type="Pfam" id="PF08646"/>
    </source>
</evidence>
<dbReference type="AlphaFoldDB" id="A0A165EQ90"/>
<dbReference type="OrthoDB" id="1751331at2759"/>
<dbReference type="InterPro" id="IPR012340">
    <property type="entry name" value="NA-bd_OB-fold"/>
</dbReference>
<keyword evidence="1" id="KW-0238">DNA-binding</keyword>
<reference evidence="5 6" key="1">
    <citation type="journal article" date="2016" name="Mol. Biol. Evol.">
        <title>Comparative Genomics of Early-Diverging Mushroom-Forming Fungi Provides Insights into the Origins of Lignocellulose Decay Capabilities.</title>
        <authorList>
            <person name="Nagy L.G."/>
            <person name="Riley R."/>
            <person name="Tritt A."/>
            <person name="Adam C."/>
            <person name="Daum C."/>
            <person name="Floudas D."/>
            <person name="Sun H."/>
            <person name="Yadav J.S."/>
            <person name="Pangilinan J."/>
            <person name="Larsson K.H."/>
            <person name="Matsuura K."/>
            <person name="Barry K."/>
            <person name="Labutti K."/>
            <person name="Kuo R."/>
            <person name="Ohm R.A."/>
            <person name="Bhattacharya S.S."/>
            <person name="Shirouzu T."/>
            <person name="Yoshinaga Y."/>
            <person name="Martin F.M."/>
            <person name="Grigoriev I.V."/>
            <person name="Hibbett D.S."/>
        </authorList>
    </citation>
    <scope>NUCLEOTIDE SEQUENCE [LARGE SCALE GENOMIC DNA]</scope>
    <source>
        <strain evidence="5 6">HHB12733</strain>
    </source>
</reference>
<evidence type="ECO:0008006" key="7">
    <source>
        <dbReference type="Google" id="ProtNLM"/>
    </source>
</evidence>
<evidence type="ECO:0000256" key="2">
    <source>
        <dbReference type="SAM" id="MobiDB-lite"/>
    </source>
</evidence>
<feature type="compositionally biased region" description="Basic and acidic residues" evidence="2">
    <location>
        <begin position="174"/>
        <end position="183"/>
    </location>
</feature>
<protein>
    <recommendedName>
        <fullName evidence="7">Replication protein A OB domain-containing protein</fullName>
    </recommendedName>
</protein>
<evidence type="ECO:0000256" key="1">
    <source>
        <dbReference type="ARBA" id="ARBA00023125"/>
    </source>
</evidence>
<feature type="domain" description="Replication factor A C-terminal" evidence="3">
    <location>
        <begin position="557"/>
        <end position="679"/>
    </location>
</feature>
<dbReference type="GO" id="GO:0003677">
    <property type="term" value="F:DNA binding"/>
    <property type="evidence" value="ECO:0007669"/>
    <property type="project" value="UniProtKB-KW"/>
</dbReference>
<keyword evidence="6" id="KW-1185">Reference proteome</keyword>
<name>A0A165EQ90_9BASI</name>
<dbReference type="STRING" id="1353952.A0A165EQ90"/>
<accession>A0A165EQ90</accession>
<feature type="region of interest" description="Disordered" evidence="2">
    <location>
        <begin position="154"/>
        <end position="187"/>
    </location>
</feature>
<dbReference type="Pfam" id="PF08646">
    <property type="entry name" value="Rep_fac-A_C"/>
    <property type="match status" value="1"/>
</dbReference>
<dbReference type="EMBL" id="KV423997">
    <property type="protein sequence ID" value="KZT55317.1"/>
    <property type="molecule type" value="Genomic_DNA"/>
</dbReference>
<feature type="domain" description="Replication protein A OB" evidence="4">
    <location>
        <begin position="431"/>
        <end position="485"/>
    </location>
</feature>
<dbReference type="InterPro" id="IPR031657">
    <property type="entry name" value="REPA_OB_2"/>
</dbReference>
<dbReference type="Gene3D" id="2.40.50.140">
    <property type="entry name" value="Nucleic acid-binding proteins"/>
    <property type="match status" value="3"/>
</dbReference>
<evidence type="ECO:0000313" key="5">
    <source>
        <dbReference type="EMBL" id="KZT55317.1"/>
    </source>
</evidence>
<feature type="region of interest" description="Disordered" evidence="2">
    <location>
        <begin position="217"/>
        <end position="236"/>
    </location>
</feature>
<dbReference type="Proteomes" id="UP000076842">
    <property type="component" value="Unassembled WGS sequence"/>
</dbReference>
<dbReference type="InParanoid" id="A0A165EQ90"/>
<organism evidence="5 6">
    <name type="scientific">Calocera cornea HHB12733</name>
    <dbReference type="NCBI Taxonomy" id="1353952"/>
    <lineage>
        <taxon>Eukaryota</taxon>
        <taxon>Fungi</taxon>
        <taxon>Dikarya</taxon>
        <taxon>Basidiomycota</taxon>
        <taxon>Agaricomycotina</taxon>
        <taxon>Dacrymycetes</taxon>
        <taxon>Dacrymycetales</taxon>
        <taxon>Dacrymycetaceae</taxon>
        <taxon>Calocera</taxon>
    </lineage>
</organism>
<dbReference type="InterPro" id="IPR013955">
    <property type="entry name" value="Rep_factor-A_C"/>
</dbReference>
<sequence length="726" mass="78785">MSAHLERGSCSVLLHGTDTAYKDLYLQVLDLERATLDGLPISETEEYIATLSDGQFSLLVALGPRLNKYVNVEAPSGGLRKGSFLQTASGTTVTTSNAQITAGAQLSESSALLLDVGTGTANVTLTDAGKTASSTHADTPDVQETSKVDTASLASAATPPAVQATSGVSTVPDLKGKGKERSKSNRSAYAGLSKLGGVKKTFNLIHLKVEPVDVKPNIDTKPAKTTGASSSRSKLIAASDWEEEEPQELTLEELKRGMRCDWTVYVRIHEIIGPTEWSNHKGSGTLMTMIVKDKEGKGMRVVTFDEDAIEGLLQNAVVGSIMMLSNVKLSNVKREYRRDDLLALEMHVSSSSHVEFPLEDHGIPPISYPLTPIHLLKGIVDKTPVNVMGVILSVGNLQSISAKNRVAAGSSNDAACNDDDDDGDETGERIRLEVHVTQQSKAVVRLTLWGSNATSFSGKPGQVLLLRNVIVRKYGGASLNYYAGRTTMRLDPQNTEGVEPLKALFGTFTKDTVFEHISSGYSAGAGQVVNVAPRAGVITIPEVLASNLGEGGRVDSFTVVARISAVEQNCLYQACFRETCNKSIEKTACKTSGHEIGPDDVEPRYCYNLRLTLGDKPSKSIPVSVFSPLAEEFTNMTATEFAKYRDNFEGKYVEILSNLIKTTWRFTIQTRQTRWKSDHDDEWHTSRAYHVTAAEYLYGPKDTKVEDLEDPDEIEVIGEKKGTARN</sequence>
<evidence type="ECO:0000259" key="4">
    <source>
        <dbReference type="Pfam" id="PF16900"/>
    </source>
</evidence>
<dbReference type="SUPFAM" id="SSF50249">
    <property type="entry name" value="Nucleic acid-binding proteins"/>
    <property type="match status" value="3"/>
</dbReference>
<gene>
    <name evidence="5" type="ORF">CALCODRAFT_484869</name>
</gene>
<proteinExistence type="predicted"/>
<evidence type="ECO:0000313" key="6">
    <source>
        <dbReference type="Proteomes" id="UP000076842"/>
    </source>
</evidence>